<evidence type="ECO:0000313" key="3">
    <source>
        <dbReference type="EMBL" id="RIJ46060.1"/>
    </source>
</evidence>
<gene>
    <name evidence="3" type="ORF">D1614_20245</name>
</gene>
<reference evidence="3 4" key="1">
    <citation type="submission" date="2018-08" db="EMBL/GenBank/DDBJ databases">
        <title>Pallidiluteibacterium maritimus gen. nov., sp. nov., isolated from coastal sediment.</title>
        <authorList>
            <person name="Zhou L.Y."/>
        </authorList>
    </citation>
    <scope>NUCLEOTIDE SEQUENCE [LARGE SCALE GENOMIC DNA]</scope>
    <source>
        <strain evidence="3 4">XSD2</strain>
    </source>
</reference>
<keyword evidence="3" id="KW-0378">Hydrolase</keyword>
<evidence type="ECO:0000259" key="2">
    <source>
        <dbReference type="Pfam" id="PF02129"/>
    </source>
</evidence>
<dbReference type="Gene3D" id="3.40.50.1820">
    <property type="entry name" value="alpha/beta hydrolase"/>
    <property type="match status" value="1"/>
</dbReference>
<dbReference type="InterPro" id="IPR053145">
    <property type="entry name" value="AB_hydrolase_Est10"/>
</dbReference>
<feature type="domain" description="Xaa-Pro dipeptidyl-peptidase-like" evidence="2">
    <location>
        <begin position="151"/>
        <end position="412"/>
    </location>
</feature>
<proteinExistence type="predicted"/>
<dbReference type="InterPro" id="IPR000383">
    <property type="entry name" value="Xaa-Pro-like_dom"/>
</dbReference>
<dbReference type="AlphaFoldDB" id="A0A399SQN8"/>
<dbReference type="InterPro" id="IPR029058">
    <property type="entry name" value="AB_hydrolase_fold"/>
</dbReference>
<dbReference type="Proteomes" id="UP000265926">
    <property type="component" value="Unassembled WGS sequence"/>
</dbReference>
<feature type="chain" id="PRO_5017322094" evidence="1">
    <location>
        <begin position="24"/>
        <end position="464"/>
    </location>
</feature>
<dbReference type="EMBL" id="QWGR01000017">
    <property type="protein sequence ID" value="RIJ46060.1"/>
    <property type="molecule type" value="Genomic_DNA"/>
</dbReference>
<dbReference type="SUPFAM" id="SSF53474">
    <property type="entry name" value="alpha/beta-Hydrolases"/>
    <property type="match status" value="1"/>
</dbReference>
<comment type="caution">
    <text evidence="3">The sequence shown here is derived from an EMBL/GenBank/DDBJ whole genome shotgun (WGS) entry which is preliminary data.</text>
</comment>
<keyword evidence="4" id="KW-1185">Reference proteome</keyword>
<evidence type="ECO:0000313" key="4">
    <source>
        <dbReference type="Proteomes" id="UP000265926"/>
    </source>
</evidence>
<name>A0A399SQN8_9BACT</name>
<evidence type="ECO:0000256" key="1">
    <source>
        <dbReference type="SAM" id="SignalP"/>
    </source>
</evidence>
<keyword evidence="1" id="KW-0732">Signal</keyword>
<dbReference type="GO" id="GO:0052689">
    <property type="term" value="F:carboxylic ester hydrolase activity"/>
    <property type="evidence" value="ECO:0007669"/>
    <property type="project" value="TreeGrafter"/>
</dbReference>
<dbReference type="Pfam" id="PF02129">
    <property type="entry name" value="Peptidase_S15"/>
    <property type="match status" value="1"/>
</dbReference>
<feature type="signal peptide" evidence="1">
    <location>
        <begin position="1"/>
        <end position="23"/>
    </location>
</feature>
<protein>
    <submittedName>
        <fullName evidence="3">Alpha/beta fold hydrolase</fullName>
    </submittedName>
</protein>
<dbReference type="PANTHER" id="PTHR43265:SF1">
    <property type="entry name" value="ESTERASE ESTD"/>
    <property type="match status" value="1"/>
</dbReference>
<accession>A0A399SQN8</accession>
<dbReference type="RefSeq" id="WP_119439811.1">
    <property type="nucleotide sequence ID" value="NZ_QWGR01000017.1"/>
</dbReference>
<dbReference type="OrthoDB" id="9809549at2"/>
<organism evidence="3 4">
    <name type="scientific">Maribellus luteus</name>
    <dbReference type="NCBI Taxonomy" id="2305463"/>
    <lineage>
        <taxon>Bacteria</taxon>
        <taxon>Pseudomonadati</taxon>
        <taxon>Bacteroidota</taxon>
        <taxon>Bacteroidia</taxon>
        <taxon>Marinilabiliales</taxon>
        <taxon>Prolixibacteraceae</taxon>
        <taxon>Maribellus</taxon>
    </lineage>
</organism>
<dbReference type="PANTHER" id="PTHR43265">
    <property type="entry name" value="ESTERASE ESTD"/>
    <property type="match status" value="1"/>
</dbReference>
<sequence length="464" mass="50247">MKSLLCPFSFLILLVFSVGKIQAQNADVSGNWSGKLSFPTGKLELIFKISQADGKYDVKMDVPLQGAANIEGEITTKGDSIEMNIPTIRGNYTGKFVSSDSITGKWQQNGLSLNLNLKKAGEVAEPKRPQTPLPPYPYLSEEVEYTHPGTGLKLAGTLTLPLNGKNCPAVVLITGTGAQDRDETILGHKPFAVIADYLTRHGIAVLRVDDRGVGGSEGDILSSTSQELATDALAGVDFLKNRKEINPKEIGLIGHSEGGLIAPMAATSSSDVAFIVLLAAPGIAGEQVLYEQNDLSLKAEGLPDFSIQQNKMVQKLMFDVLRNEPDADKAAEQLRTKLTQGMYAGMNDGMKKQVDDQIAYVNSRWFRYFLTYDPQPTLAKVKCPVLALNGAKDVQVPASNLSKIYEAIASGGNAQVDTLRFEAHNHLFQPCTSGATSEYAQIEETIDPEVLKSISDWILKTVNN</sequence>